<keyword evidence="6 8" id="KW-0560">Oxidoreductase</keyword>
<dbReference type="EMBL" id="CP024847">
    <property type="protein sequence ID" value="AUR52211.1"/>
    <property type="molecule type" value="Genomic_DNA"/>
</dbReference>
<dbReference type="GO" id="GO:0004146">
    <property type="term" value="F:dihydrofolate reductase activity"/>
    <property type="evidence" value="ECO:0007669"/>
    <property type="project" value="UniProtKB-EC"/>
</dbReference>
<evidence type="ECO:0000259" key="10">
    <source>
        <dbReference type="PROSITE" id="PS51330"/>
    </source>
</evidence>
<dbReference type="GO" id="GO:0005829">
    <property type="term" value="C:cytosol"/>
    <property type="evidence" value="ECO:0007669"/>
    <property type="project" value="TreeGrafter"/>
</dbReference>
<dbReference type="UniPathway" id="UPA00077">
    <property type="reaction ID" value="UER00158"/>
</dbReference>
<name>A0A2I7N6Y7_9NEIS</name>
<keyword evidence="4 8" id="KW-0554">One-carbon metabolism</keyword>
<evidence type="ECO:0000256" key="2">
    <source>
        <dbReference type="ARBA" id="ARBA00009539"/>
    </source>
</evidence>
<comment type="function">
    <text evidence="7 8">Key enzyme in folate metabolism. Catalyzes an essential reaction for de novo glycine and purine synthesis, and for DNA precursor synthesis.</text>
</comment>
<dbReference type="PANTHER" id="PTHR48069">
    <property type="entry name" value="DIHYDROFOLATE REDUCTASE"/>
    <property type="match status" value="1"/>
</dbReference>
<organism evidence="11 12">
    <name type="scientific">Aquella oligotrophica</name>
    <dbReference type="NCBI Taxonomy" id="2067065"/>
    <lineage>
        <taxon>Bacteria</taxon>
        <taxon>Pseudomonadati</taxon>
        <taxon>Pseudomonadota</taxon>
        <taxon>Betaproteobacteria</taxon>
        <taxon>Neisseriales</taxon>
        <taxon>Neisseriaceae</taxon>
        <taxon>Aquella</taxon>
    </lineage>
</organism>
<dbReference type="EC" id="1.5.1.3" evidence="3 8"/>
<dbReference type="AlphaFoldDB" id="A0A2I7N6Y7"/>
<evidence type="ECO:0000313" key="11">
    <source>
        <dbReference type="EMBL" id="AUR52211.1"/>
    </source>
</evidence>
<evidence type="ECO:0000256" key="8">
    <source>
        <dbReference type="PIRNR" id="PIRNR000194"/>
    </source>
</evidence>
<reference evidence="12" key="1">
    <citation type="submission" date="2017-11" db="EMBL/GenBank/DDBJ databases">
        <authorList>
            <person name="Chan K.G."/>
            <person name="Lee L.S."/>
        </authorList>
    </citation>
    <scope>NUCLEOTIDE SEQUENCE [LARGE SCALE GENOMIC DNA]</scope>
    <source>
        <strain evidence="12">DSM 100970</strain>
    </source>
</reference>
<keyword evidence="12" id="KW-1185">Reference proteome</keyword>
<dbReference type="PANTHER" id="PTHR48069:SF3">
    <property type="entry name" value="DIHYDROFOLATE REDUCTASE"/>
    <property type="match status" value="1"/>
</dbReference>
<dbReference type="InterPro" id="IPR001796">
    <property type="entry name" value="DHFR_dom"/>
</dbReference>
<dbReference type="GO" id="GO:0006730">
    <property type="term" value="P:one-carbon metabolic process"/>
    <property type="evidence" value="ECO:0007669"/>
    <property type="project" value="UniProtKB-KW"/>
</dbReference>
<dbReference type="Pfam" id="PF00186">
    <property type="entry name" value="DHFR_1"/>
    <property type="match status" value="1"/>
</dbReference>
<evidence type="ECO:0000256" key="9">
    <source>
        <dbReference type="RuleBase" id="RU004474"/>
    </source>
</evidence>
<evidence type="ECO:0000313" key="12">
    <source>
        <dbReference type="Proteomes" id="UP000236655"/>
    </source>
</evidence>
<dbReference type="GO" id="GO:0046655">
    <property type="term" value="P:folic acid metabolic process"/>
    <property type="evidence" value="ECO:0007669"/>
    <property type="project" value="TreeGrafter"/>
</dbReference>
<feature type="domain" description="DHFR" evidence="10">
    <location>
        <begin position="3"/>
        <end position="163"/>
    </location>
</feature>
<dbReference type="SUPFAM" id="SSF53597">
    <property type="entry name" value="Dihydrofolate reductase-like"/>
    <property type="match status" value="1"/>
</dbReference>
<dbReference type="OrthoDB" id="9804315at2"/>
<dbReference type="RefSeq" id="WP_102951507.1">
    <property type="nucleotide sequence ID" value="NZ_CP024847.1"/>
</dbReference>
<evidence type="ECO:0000256" key="3">
    <source>
        <dbReference type="ARBA" id="ARBA00012856"/>
    </source>
</evidence>
<dbReference type="KEGG" id="nba:CUN60_07855"/>
<evidence type="ECO:0000256" key="1">
    <source>
        <dbReference type="ARBA" id="ARBA00004903"/>
    </source>
</evidence>
<dbReference type="PROSITE" id="PS51330">
    <property type="entry name" value="DHFR_2"/>
    <property type="match status" value="1"/>
</dbReference>
<dbReference type="PIRSF" id="PIRSF000194">
    <property type="entry name" value="DHFR"/>
    <property type="match status" value="1"/>
</dbReference>
<dbReference type="InterPro" id="IPR024072">
    <property type="entry name" value="DHFR-like_dom_sf"/>
</dbReference>
<keyword evidence="5 8" id="KW-0521">NADP</keyword>
<comment type="similarity">
    <text evidence="2 8 9">Belongs to the dihydrofolate reductase family.</text>
</comment>
<protein>
    <recommendedName>
        <fullName evidence="3 8">Dihydrofolate reductase</fullName>
        <ecNumber evidence="3 8">1.5.1.3</ecNumber>
    </recommendedName>
</protein>
<evidence type="ECO:0000256" key="5">
    <source>
        <dbReference type="ARBA" id="ARBA00022857"/>
    </source>
</evidence>
<dbReference type="PROSITE" id="PS00075">
    <property type="entry name" value="DHFR_1"/>
    <property type="match status" value="1"/>
</dbReference>
<comment type="pathway">
    <text evidence="1 8">Cofactor biosynthesis; tetrahydrofolate biosynthesis; 5,6,7,8-tetrahydrofolate from 7,8-dihydrofolate: step 1/1.</text>
</comment>
<dbReference type="Proteomes" id="UP000236655">
    <property type="component" value="Chromosome"/>
</dbReference>
<proteinExistence type="inferred from homology"/>
<comment type="catalytic activity">
    <reaction evidence="8">
        <text>(6S)-5,6,7,8-tetrahydrofolate + NADP(+) = 7,8-dihydrofolate + NADPH + H(+)</text>
        <dbReference type="Rhea" id="RHEA:15009"/>
        <dbReference type="ChEBI" id="CHEBI:15378"/>
        <dbReference type="ChEBI" id="CHEBI:57451"/>
        <dbReference type="ChEBI" id="CHEBI:57453"/>
        <dbReference type="ChEBI" id="CHEBI:57783"/>
        <dbReference type="ChEBI" id="CHEBI:58349"/>
        <dbReference type="EC" id="1.5.1.3"/>
    </reaction>
</comment>
<evidence type="ECO:0000256" key="6">
    <source>
        <dbReference type="ARBA" id="ARBA00023002"/>
    </source>
</evidence>
<dbReference type="GO" id="GO:0046654">
    <property type="term" value="P:tetrahydrofolate biosynthetic process"/>
    <property type="evidence" value="ECO:0007669"/>
    <property type="project" value="UniProtKB-UniPathway"/>
</dbReference>
<gene>
    <name evidence="11" type="ORF">CUN60_07855</name>
</gene>
<dbReference type="GO" id="GO:0046452">
    <property type="term" value="P:dihydrofolate metabolic process"/>
    <property type="evidence" value="ECO:0007669"/>
    <property type="project" value="TreeGrafter"/>
</dbReference>
<dbReference type="InterPro" id="IPR017925">
    <property type="entry name" value="DHFR_CS"/>
</dbReference>
<dbReference type="PRINTS" id="PR00070">
    <property type="entry name" value="DHFR"/>
</dbReference>
<sequence length="163" mass="18354">MSKITLIVAMNKERVIGTNNQLPWHIPEDLAYFKQVTLGKPIIMGRKTFESIGRVLPGRKNIVISNKGYQHEGVVCYSSLQNALDDNTTYEEICIIGGGQIFAEAIKFAGTIHITEVECDVTNPCAWFPALDPKVWQFNIIKEFVSSSGIKCIIKEYHKYDSN</sequence>
<accession>A0A2I7N6Y7</accession>
<dbReference type="GO" id="GO:0050661">
    <property type="term" value="F:NADP binding"/>
    <property type="evidence" value="ECO:0007669"/>
    <property type="project" value="InterPro"/>
</dbReference>
<dbReference type="CDD" id="cd00209">
    <property type="entry name" value="DHFR"/>
    <property type="match status" value="1"/>
</dbReference>
<evidence type="ECO:0000256" key="7">
    <source>
        <dbReference type="ARBA" id="ARBA00025067"/>
    </source>
</evidence>
<dbReference type="InterPro" id="IPR012259">
    <property type="entry name" value="DHFR"/>
</dbReference>
<dbReference type="Gene3D" id="3.40.430.10">
    <property type="entry name" value="Dihydrofolate Reductase, subunit A"/>
    <property type="match status" value="1"/>
</dbReference>
<evidence type="ECO:0000256" key="4">
    <source>
        <dbReference type="ARBA" id="ARBA00022563"/>
    </source>
</evidence>